<reference evidence="3" key="1">
    <citation type="submission" date="2021-02" db="EMBL/GenBank/DDBJ databases">
        <authorList>
            <person name="Palmer J.M."/>
        </authorList>
    </citation>
    <scope>NUCLEOTIDE SEQUENCE</scope>
    <source>
        <strain evidence="3">SCRP734</strain>
    </source>
</reference>
<name>A0A8T1VFG2_9STRA</name>
<gene>
    <name evidence="3" type="ORF">PHYPSEUDO_007849</name>
</gene>
<evidence type="ECO:0000256" key="2">
    <source>
        <dbReference type="SAM" id="MobiDB-lite"/>
    </source>
</evidence>
<evidence type="ECO:0000256" key="1">
    <source>
        <dbReference type="SAM" id="Coils"/>
    </source>
</evidence>
<dbReference type="Proteomes" id="UP000694044">
    <property type="component" value="Unassembled WGS sequence"/>
</dbReference>
<organism evidence="3 4">
    <name type="scientific">Phytophthora pseudosyringae</name>
    <dbReference type="NCBI Taxonomy" id="221518"/>
    <lineage>
        <taxon>Eukaryota</taxon>
        <taxon>Sar</taxon>
        <taxon>Stramenopiles</taxon>
        <taxon>Oomycota</taxon>
        <taxon>Peronosporomycetes</taxon>
        <taxon>Peronosporales</taxon>
        <taxon>Peronosporaceae</taxon>
        <taxon>Phytophthora</taxon>
    </lineage>
</organism>
<feature type="coiled-coil region" evidence="1">
    <location>
        <begin position="36"/>
        <end position="162"/>
    </location>
</feature>
<keyword evidence="1" id="KW-0175">Coiled coil</keyword>
<feature type="compositionally biased region" description="Acidic residues" evidence="2">
    <location>
        <begin position="1"/>
        <end position="11"/>
    </location>
</feature>
<protein>
    <submittedName>
        <fullName evidence="3">Uncharacterized protein</fullName>
    </submittedName>
</protein>
<comment type="caution">
    <text evidence="3">The sequence shown here is derived from an EMBL/GenBank/DDBJ whole genome shotgun (WGS) entry which is preliminary data.</text>
</comment>
<keyword evidence="4" id="KW-1185">Reference proteome</keyword>
<dbReference type="EMBL" id="JAGDFM010000315">
    <property type="protein sequence ID" value="KAG7380037.1"/>
    <property type="molecule type" value="Genomic_DNA"/>
</dbReference>
<evidence type="ECO:0000313" key="3">
    <source>
        <dbReference type="EMBL" id="KAG7380037.1"/>
    </source>
</evidence>
<sequence>MEDEYEVEQELSEQRQSRCSSTQEVESPVVELGRQLVEANTTIAVLTEQLKAAKENQEKLEKELAETRAGTPQLMMELAVAQERLKTAQENQKRLEKQLADAQTRVTTEIPQLETGLAVAREQLKAFDDKFKALKQEHTLQLENIELQFKSMEENFELQRRAAGELLDKAATREAEDLAASSEQLYLAPMMIMPDTSQELICVTFVTGASRDAVDEKIQRLRGQILPGAKAILVESEQEAGKIKQSVVDRGQALVKRKRRENPKLRVDVEFYNEPNKLCTRHADDEATTREGFLTLFRLPFTPLDELVEHVVPPFEAATPVTKMVHEIASPVKKIVDKATPPSVSIMAFPFPDCDPAVLFAFLSSLPEDEQAKFMEDASDQADEFEEPARPLSTQEGMIQRFKTMRSTFVRPGGILGEQMFTSNLSASSVSIDDAKPKSELRSLQDLKPIIGKELELGTTHRGRYVCGWVAIDDAFFGIASSSLLLEDVTGYLVEIAAYGLVDTELPPHERQRVLASKFPKGRALVMLAGAVLQAMLLNNIATCRFKMRDFPVSIEFSGAAVHLDPKYWKGWYRLASALVEHQGESREEGEGYSALLAERVVARARGVLPSLGPEGNYETIDQYIARMEGFVSRMRLEHATSKLLPREVQVLLANPPPEIHIEFPELRGFPDGIDATFARKVLYRAFLDASVNPWIDACGIRDRTVFEKLTFGDKVKRWNGTGAMEILRERAAILLTVVKNNRTMHRDMKLAPDPTSRTT</sequence>
<accession>A0A8T1VFG2</accession>
<proteinExistence type="predicted"/>
<evidence type="ECO:0000313" key="4">
    <source>
        <dbReference type="Proteomes" id="UP000694044"/>
    </source>
</evidence>
<dbReference type="AlphaFoldDB" id="A0A8T1VFG2"/>
<feature type="region of interest" description="Disordered" evidence="2">
    <location>
        <begin position="1"/>
        <end position="24"/>
    </location>
</feature>
<dbReference type="OrthoDB" id="105969at2759"/>